<dbReference type="SUPFAM" id="SSF141678">
    <property type="entry name" value="MAL13P1.257-like"/>
    <property type="match status" value="1"/>
</dbReference>
<gene>
    <name evidence="5" type="ORF">MPOL1434_LOCUS10332</name>
</gene>
<evidence type="ECO:0000256" key="1">
    <source>
        <dbReference type="ARBA" id="ARBA00007818"/>
    </source>
</evidence>
<dbReference type="AlphaFoldDB" id="A0A7S0B0E5"/>
<sequence>MLFLLCLKGDLEGVHSICLDRTANICVSVRATNSDETREKVVFNPSETLEQEGSDREPAHHFALTWEGQKKKSIIQVLDEAQVKAAMKKKAGKKKGGGGGSEVGQPREITAEDTGEFVPVLALECRGLEPYAFHPMGEEFIVTSEGGAEFSSDLTLDEGDWADYDDENDVSVGISEFVSKFVIFG</sequence>
<comment type="similarity">
    <text evidence="1">Belongs to the UPF0587 family.</text>
</comment>
<evidence type="ECO:0000313" key="5">
    <source>
        <dbReference type="EMBL" id="CAD8379026.1"/>
    </source>
</evidence>
<keyword evidence="3" id="KW-0862">Zinc</keyword>
<protein>
    <submittedName>
        <fullName evidence="5">Uncharacterized protein</fullName>
    </submittedName>
</protein>
<dbReference type="EMBL" id="HBEJ01017672">
    <property type="protein sequence ID" value="CAD8379026.1"/>
    <property type="molecule type" value="Transcribed_RNA"/>
</dbReference>
<evidence type="ECO:0000256" key="2">
    <source>
        <dbReference type="ARBA" id="ARBA00022723"/>
    </source>
</evidence>
<name>A0A7S0B0E5_9STRA</name>
<keyword evidence="2" id="KW-0479">Metal-binding</keyword>
<evidence type="ECO:0000256" key="3">
    <source>
        <dbReference type="ARBA" id="ARBA00022833"/>
    </source>
</evidence>
<dbReference type="PANTHER" id="PTHR12857:SF0">
    <property type="entry name" value="CXXC MOTIF CONTAINING ZINC BINDING PROTEIN"/>
    <property type="match status" value="1"/>
</dbReference>
<dbReference type="InterPro" id="IPR008584">
    <property type="entry name" value="CXXC_Zn-binding_euk"/>
</dbReference>
<proteinExistence type="inferred from homology"/>
<reference evidence="5" key="1">
    <citation type="submission" date="2021-01" db="EMBL/GenBank/DDBJ databases">
        <authorList>
            <person name="Corre E."/>
            <person name="Pelletier E."/>
            <person name="Niang G."/>
            <person name="Scheremetjew M."/>
            <person name="Finn R."/>
            <person name="Kale V."/>
            <person name="Holt S."/>
            <person name="Cochrane G."/>
            <person name="Meng A."/>
            <person name="Brown T."/>
            <person name="Cohen L."/>
        </authorList>
    </citation>
    <scope>NUCLEOTIDE SEQUENCE</scope>
    <source>
        <strain evidence="5">CCMP3303</strain>
    </source>
</reference>
<feature type="region of interest" description="Disordered" evidence="4">
    <location>
        <begin position="89"/>
        <end position="111"/>
    </location>
</feature>
<dbReference type="GO" id="GO:0008270">
    <property type="term" value="F:zinc ion binding"/>
    <property type="evidence" value="ECO:0007669"/>
    <property type="project" value="TreeGrafter"/>
</dbReference>
<dbReference type="PANTHER" id="PTHR12857">
    <property type="entry name" value="CXXC MOTIF CONTAINING ZINC BINDING PROTEIN"/>
    <property type="match status" value="1"/>
</dbReference>
<organism evidence="5">
    <name type="scientific">Minutocellus polymorphus</name>
    <dbReference type="NCBI Taxonomy" id="265543"/>
    <lineage>
        <taxon>Eukaryota</taxon>
        <taxon>Sar</taxon>
        <taxon>Stramenopiles</taxon>
        <taxon>Ochrophyta</taxon>
        <taxon>Bacillariophyta</taxon>
        <taxon>Mediophyceae</taxon>
        <taxon>Cymatosirophycidae</taxon>
        <taxon>Cymatosirales</taxon>
        <taxon>Cymatosiraceae</taxon>
        <taxon>Minutocellus</taxon>
    </lineage>
</organism>
<dbReference type="Pfam" id="PF05907">
    <property type="entry name" value="CXXC_Zn-b_euk"/>
    <property type="match status" value="1"/>
</dbReference>
<accession>A0A7S0B0E5</accession>
<evidence type="ECO:0000256" key="4">
    <source>
        <dbReference type="SAM" id="MobiDB-lite"/>
    </source>
</evidence>